<protein>
    <submittedName>
        <fullName evidence="1">Uncharacterized protein</fullName>
    </submittedName>
</protein>
<organism evidence="1">
    <name type="scientific">Rhizophora mucronata</name>
    <name type="common">Asiatic mangrove</name>
    <dbReference type="NCBI Taxonomy" id="61149"/>
    <lineage>
        <taxon>Eukaryota</taxon>
        <taxon>Viridiplantae</taxon>
        <taxon>Streptophyta</taxon>
        <taxon>Embryophyta</taxon>
        <taxon>Tracheophyta</taxon>
        <taxon>Spermatophyta</taxon>
        <taxon>Magnoliopsida</taxon>
        <taxon>eudicotyledons</taxon>
        <taxon>Gunneridae</taxon>
        <taxon>Pentapetalae</taxon>
        <taxon>rosids</taxon>
        <taxon>fabids</taxon>
        <taxon>Malpighiales</taxon>
        <taxon>Rhizophoraceae</taxon>
        <taxon>Rhizophora</taxon>
    </lineage>
</organism>
<dbReference type="EMBL" id="GGEC01068480">
    <property type="protein sequence ID" value="MBX48964.1"/>
    <property type="molecule type" value="Transcribed_RNA"/>
</dbReference>
<sequence length="32" mass="3674">MKGSYQRKKHKGQIVIIIIIVNESCSKKDNSQ</sequence>
<reference evidence="1" key="1">
    <citation type="submission" date="2018-02" db="EMBL/GenBank/DDBJ databases">
        <title>Rhizophora mucronata_Transcriptome.</title>
        <authorList>
            <person name="Meera S.P."/>
            <person name="Sreeshan A."/>
            <person name="Augustine A."/>
        </authorList>
    </citation>
    <scope>NUCLEOTIDE SEQUENCE</scope>
    <source>
        <tissue evidence="1">Leaf</tissue>
    </source>
</reference>
<accession>A0A2P2P2J7</accession>
<name>A0A2P2P2J7_RHIMU</name>
<proteinExistence type="predicted"/>
<dbReference type="AlphaFoldDB" id="A0A2P2P2J7"/>
<evidence type="ECO:0000313" key="1">
    <source>
        <dbReference type="EMBL" id="MBX48964.1"/>
    </source>
</evidence>